<dbReference type="PANTHER" id="PTHR11960:SF73">
    <property type="entry name" value="TRANSLATION INITIATION FACTOR 4E, PUTATIVE-RELATED"/>
    <property type="match status" value="1"/>
</dbReference>
<evidence type="ECO:0000313" key="4">
    <source>
        <dbReference type="Proteomes" id="UP001163846"/>
    </source>
</evidence>
<keyword evidence="1" id="KW-0694">RNA-binding</keyword>
<dbReference type="GO" id="GO:0000340">
    <property type="term" value="F:RNA 7-methylguanosine cap binding"/>
    <property type="evidence" value="ECO:0007669"/>
    <property type="project" value="TreeGrafter"/>
</dbReference>
<dbReference type="EMBL" id="MU806514">
    <property type="protein sequence ID" value="KAJ3834570.1"/>
    <property type="molecule type" value="Genomic_DNA"/>
</dbReference>
<proteinExistence type="inferred from homology"/>
<dbReference type="InterPro" id="IPR023398">
    <property type="entry name" value="TIF_eIF4e-like"/>
</dbReference>
<accession>A0AA38UA07</accession>
<evidence type="ECO:0000256" key="2">
    <source>
        <dbReference type="SAM" id="MobiDB-lite"/>
    </source>
</evidence>
<feature type="compositionally biased region" description="Low complexity" evidence="2">
    <location>
        <begin position="137"/>
        <end position="158"/>
    </location>
</feature>
<feature type="compositionally biased region" description="Low complexity" evidence="2">
    <location>
        <begin position="247"/>
        <end position="262"/>
    </location>
</feature>
<dbReference type="PANTHER" id="PTHR11960">
    <property type="entry name" value="EUKARYOTIC TRANSLATION INITIATION FACTOR 4E RELATED"/>
    <property type="match status" value="1"/>
</dbReference>
<gene>
    <name evidence="3" type="ORF">F5878DRAFT_630211</name>
</gene>
<dbReference type="GO" id="GO:0003743">
    <property type="term" value="F:translation initiation factor activity"/>
    <property type="evidence" value="ECO:0007669"/>
    <property type="project" value="UniProtKB-KW"/>
</dbReference>
<dbReference type="SUPFAM" id="SSF55418">
    <property type="entry name" value="eIF4e-like"/>
    <property type="match status" value="1"/>
</dbReference>
<dbReference type="Pfam" id="PF01652">
    <property type="entry name" value="IF4E"/>
    <property type="match status" value="1"/>
</dbReference>
<feature type="compositionally biased region" description="Low complexity" evidence="2">
    <location>
        <begin position="68"/>
        <end position="106"/>
    </location>
</feature>
<organism evidence="3 4">
    <name type="scientific">Lentinula raphanica</name>
    <dbReference type="NCBI Taxonomy" id="153919"/>
    <lineage>
        <taxon>Eukaryota</taxon>
        <taxon>Fungi</taxon>
        <taxon>Dikarya</taxon>
        <taxon>Basidiomycota</taxon>
        <taxon>Agaricomycotina</taxon>
        <taxon>Agaricomycetes</taxon>
        <taxon>Agaricomycetidae</taxon>
        <taxon>Agaricales</taxon>
        <taxon>Marasmiineae</taxon>
        <taxon>Omphalotaceae</taxon>
        <taxon>Lentinula</taxon>
    </lineage>
</organism>
<sequence>MSSNAEATPAKSSASSRMPMPSLNQLAARMSTASTTTTTNNSTPSSTAPSNISSRPRLAASILRTTTSNVSLNSAASSNDSVAVNPANSTRAASPTSTSMSTPLASRPSTPATSTDMDVGGEPLTADRLDKLNSRMLSPGSDGLSSSSTSAPSPYTADGDGHQQSSSKKDKGKPAVKGYKNIPSLDAITARLAKTRTLSVDGTPKPPEPEMIEDPKTPGVQVVKEELPLRYSWTIYHDSKAKYPYTPAPTSAALPPSSNSPTDATQNVPPNSTATFTHAPDDYEANLTVIGTFTTVEQFCRYFNWLKPPSHLERNSNYHLFKSPIKPMWEDPANAQGGKWVLTMRNNPELLDRSWAWLCMALVGEELEDGFGDEVCGAVVSLRAKVDRIQLWVRRRDDVQRVNAIGKKLVSLLDVGEKDGVGLEFQFNTDEKGVGGRFLSIQPGPVTASAYRGTFGALPGSAGVGASAGAGGEGGHAHSRSIGGIGVGGSGGFSPVVDQSAPPPMSAGSSIGSGAGAFGSFGVPLGSAGWRRRG</sequence>
<feature type="compositionally biased region" description="Low complexity" evidence="2">
    <location>
        <begin position="31"/>
        <end position="54"/>
    </location>
</feature>
<feature type="compositionally biased region" description="Polar residues" evidence="2">
    <location>
        <begin position="1"/>
        <end position="16"/>
    </location>
</feature>
<keyword evidence="4" id="KW-1185">Reference proteome</keyword>
<reference evidence="3" key="1">
    <citation type="submission" date="2022-08" db="EMBL/GenBank/DDBJ databases">
        <authorList>
            <consortium name="DOE Joint Genome Institute"/>
            <person name="Min B."/>
            <person name="Riley R."/>
            <person name="Sierra-Patev S."/>
            <person name="Naranjo-Ortiz M."/>
            <person name="Looney B."/>
            <person name="Konkel Z."/>
            <person name="Slot J.C."/>
            <person name="Sakamoto Y."/>
            <person name="Steenwyk J.L."/>
            <person name="Rokas A."/>
            <person name="Carro J."/>
            <person name="Camarero S."/>
            <person name="Ferreira P."/>
            <person name="Molpeceres G."/>
            <person name="Ruiz-Duenas F.J."/>
            <person name="Serrano A."/>
            <person name="Henrissat B."/>
            <person name="Drula E."/>
            <person name="Hughes K.W."/>
            <person name="Mata J.L."/>
            <person name="Ishikawa N.K."/>
            <person name="Vargas-Isla R."/>
            <person name="Ushijima S."/>
            <person name="Smith C.A."/>
            <person name="Ahrendt S."/>
            <person name="Andreopoulos W."/>
            <person name="He G."/>
            <person name="Labutti K."/>
            <person name="Lipzen A."/>
            <person name="Ng V."/>
            <person name="Sandor L."/>
            <person name="Barry K."/>
            <person name="Martinez A.T."/>
            <person name="Xiao Y."/>
            <person name="Gibbons J.G."/>
            <person name="Terashima K."/>
            <person name="Hibbett D.S."/>
            <person name="Grigoriev I.V."/>
        </authorList>
    </citation>
    <scope>NUCLEOTIDE SEQUENCE</scope>
    <source>
        <strain evidence="3">TFB9207</strain>
    </source>
</reference>
<feature type="region of interest" description="Disordered" evidence="2">
    <location>
        <begin position="196"/>
        <end position="219"/>
    </location>
</feature>
<feature type="compositionally biased region" description="Polar residues" evidence="2">
    <location>
        <begin position="263"/>
        <end position="275"/>
    </location>
</feature>
<dbReference type="Proteomes" id="UP001163846">
    <property type="component" value="Unassembled WGS sequence"/>
</dbReference>
<keyword evidence="1" id="KW-0648">Protein biosynthesis</keyword>
<feature type="compositionally biased region" description="Polar residues" evidence="2">
    <location>
        <begin position="107"/>
        <end position="116"/>
    </location>
</feature>
<comment type="caution">
    <text evidence="3">The sequence shown here is derived from an EMBL/GenBank/DDBJ whole genome shotgun (WGS) entry which is preliminary data.</text>
</comment>
<dbReference type="GO" id="GO:0016281">
    <property type="term" value="C:eukaryotic translation initiation factor 4F complex"/>
    <property type="evidence" value="ECO:0007669"/>
    <property type="project" value="TreeGrafter"/>
</dbReference>
<comment type="similarity">
    <text evidence="1">Belongs to the eukaryotic initiation factor 4E family.</text>
</comment>
<keyword evidence="1 3" id="KW-0396">Initiation factor</keyword>
<protein>
    <submittedName>
        <fullName evidence="3">Translation initiation factor eIF4e</fullName>
    </submittedName>
</protein>
<dbReference type="AlphaFoldDB" id="A0AA38UA07"/>
<feature type="region of interest" description="Disordered" evidence="2">
    <location>
        <begin position="1"/>
        <end position="182"/>
    </location>
</feature>
<feature type="region of interest" description="Disordered" evidence="2">
    <location>
        <begin position="247"/>
        <end position="275"/>
    </location>
</feature>
<dbReference type="InterPro" id="IPR001040">
    <property type="entry name" value="TIF_eIF_4E"/>
</dbReference>
<name>A0AA38UA07_9AGAR</name>
<dbReference type="Gene3D" id="3.30.760.10">
    <property type="entry name" value="RNA Cap, Translation Initiation Factor Eif4e"/>
    <property type="match status" value="1"/>
</dbReference>
<evidence type="ECO:0000313" key="3">
    <source>
        <dbReference type="EMBL" id="KAJ3834570.1"/>
    </source>
</evidence>
<evidence type="ECO:0000256" key="1">
    <source>
        <dbReference type="RuleBase" id="RU004374"/>
    </source>
</evidence>